<accession>A0ACD2TZH8</accession>
<comment type="caution">
    <text evidence="1">The sequence shown here is derived from an EMBL/GenBank/DDBJ whole genome shotgun (WGS) entry which is preliminary data.</text>
</comment>
<evidence type="ECO:0000313" key="1">
    <source>
        <dbReference type="EMBL" id="SMQ22185.1"/>
    </source>
</evidence>
<organism evidence="1 2">
    <name type="scientific">Pseudomonas helmanticensis</name>
    <dbReference type="NCBI Taxonomy" id="1471381"/>
    <lineage>
        <taxon>Bacteria</taxon>
        <taxon>Pseudomonadati</taxon>
        <taxon>Pseudomonadota</taxon>
        <taxon>Gammaproteobacteria</taxon>
        <taxon>Pseudomonadales</taxon>
        <taxon>Pseudomonadaceae</taxon>
        <taxon>Pseudomonas</taxon>
    </lineage>
</organism>
<gene>
    <name evidence="1" type="ORF">SAMN04488483_0144</name>
</gene>
<reference evidence="1" key="1">
    <citation type="submission" date="2017-05" db="EMBL/GenBank/DDBJ databases">
        <authorList>
            <person name="Varghese N."/>
            <person name="Submissions S."/>
        </authorList>
    </citation>
    <scope>NUCLEOTIDE SEQUENCE</scope>
    <source>
        <strain evidence="1">LMG 28168</strain>
    </source>
</reference>
<dbReference type="EMBL" id="FXUY01000001">
    <property type="protein sequence ID" value="SMQ22185.1"/>
    <property type="molecule type" value="Genomic_DNA"/>
</dbReference>
<evidence type="ECO:0000313" key="2">
    <source>
        <dbReference type="Proteomes" id="UP001158048"/>
    </source>
</evidence>
<protein>
    <submittedName>
        <fullName evidence="1">SEC-C motif-containing protein</fullName>
    </submittedName>
</protein>
<proteinExistence type="predicted"/>
<dbReference type="Proteomes" id="UP001158048">
    <property type="component" value="Unassembled WGS sequence"/>
</dbReference>
<keyword evidence="2" id="KW-1185">Reference proteome</keyword>
<name>A0ACD2TZH8_9PSED</name>
<sequence length="369" mass="41086">MKAPGRNEPCWCNSGKKYKHCHRDIESKPPVEFHAVIQALKSFEKSMKKCSVPISLLHECSSKIINAHTVSKSSSLKAISKDGHVLETSVDSKTSAASKIVIKEIGINKASVFSGFCSVHDKNLFAPIEDGPFRVIPLHCFLVTYRGISKEFFSKNYASKVFELMKTLDRGKSLHHQIAIQAEAGRLGTNNDLTTNDLKYIKSKLDDMLISNDYSGLNYAVFTLDSPPPIMGSAIVGPTFDFNGNEAQKISSSPSQIPDYMAINSFSSEGDGYVVLSWLSEHSKTCNKLMAQFLEKKLTADSLAVFMILLIENFYISPSWWRSLDDETQSLIISLYAQGVEDDTYGDSIENRRPLNFPSIKNILMSPMI</sequence>